<evidence type="ECO:0000259" key="1">
    <source>
        <dbReference type="Pfam" id="PF00144"/>
    </source>
</evidence>
<dbReference type="Pfam" id="PF00144">
    <property type="entry name" value="Beta-lactamase"/>
    <property type="match status" value="1"/>
</dbReference>
<feature type="domain" description="Beta-lactamase-related" evidence="1">
    <location>
        <begin position="17"/>
        <end position="263"/>
    </location>
</feature>
<dbReference type="GO" id="GO:0016787">
    <property type="term" value="F:hydrolase activity"/>
    <property type="evidence" value="ECO:0007669"/>
    <property type="project" value="UniProtKB-KW"/>
</dbReference>
<dbReference type="RefSeq" id="WP_231483864.1">
    <property type="nucleotide sequence ID" value="NZ_BAAAZO010000011.1"/>
</dbReference>
<dbReference type="Proteomes" id="UP001501074">
    <property type="component" value="Unassembled WGS sequence"/>
</dbReference>
<dbReference type="SUPFAM" id="SSF56601">
    <property type="entry name" value="beta-lactamase/transpeptidase-like"/>
    <property type="match status" value="1"/>
</dbReference>
<evidence type="ECO:0000313" key="2">
    <source>
        <dbReference type="EMBL" id="GAA3633046.1"/>
    </source>
</evidence>
<name>A0ABP7AIS9_9ACTN</name>
<dbReference type="InterPro" id="IPR050789">
    <property type="entry name" value="Diverse_Enzym_Activities"/>
</dbReference>
<keyword evidence="2" id="KW-0378">Hydrolase</keyword>
<dbReference type="EMBL" id="BAAAZO010000011">
    <property type="protein sequence ID" value="GAA3633046.1"/>
    <property type="molecule type" value="Genomic_DNA"/>
</dbReference>
<reference evidence="3" key="1">
    <citation type="journal article" date="2019" name="Int. J. Syst. Evol. Microbiol.">
        <title>The Global Catalogue of Microorganisms (GCM) 10K type strain sequencing project: providing services to taxonomists for standard genome sequencing and annotation.</title>
        <authorList>
            <consortium name="The Broad Institute Genomics Platform"/>
            <consortium name="The Broad Institute Genome Sequencing Center for Infectious Disease"/>
            <person name="Wu L."/>
            <person name="Ma J."/>
        </authorList>
    </citation>
    <scope>NUCLEOTIDE SEQUENCE [LARGE SCALE GENOMIC DNA]</scope>
    <source>
        <strain evidence="3">JCM 16902</strain>
    </source>
</reference>
<dbReference type="PANTHER" id="PTHR43283">
    <property type="entry name" value="BETA-LACTAMASE-RELATED"/>
    <property type="match status" value="1"/>
</dbReference>
<sequence>MSALAGIDDWEQLWGVPNTSAAVITADGTVVETRGDQDHEFALASVTKLLTAYAVLVALEEEAFALSDAAGPEGATVEHLLAHTAGYGFDSGSAAVTRPGSRRIYSNQGIEVLAGHLTEVTGIDFGTYLIEAVLTPLGMTATSLPGSPAAGGRSTAADLAKFAAELLNPRLIDRQTLDEAVRVHFPGLSGILPGLGRFDPLDWGLGFERNFARPGHWAGTQISQQAFGHFGAGGTFLWADPDHGLACVCLSDRDFGDWSKQAWPPLTDAVIGGPG</sequence>
<evidence type="ECO:0000313" key="3">
    <source>
        <dbReference type="Proteomes" id="UP001501074"/>
    </source>
</evidence>
<accession>A0ABP7AIS9</accession>
<dbReference type="PANTHER" id="PTHR43283:SF15">
    <property type="entry name" value="CONSERVED PROTEIN"/>
    <property type="match status" value="1"/>
</dbReference>
<organism evidence="2 3">
    <name type="scientific">Kineosporia mesophila</name>
    <dbReference type="NCBI Taxonomy" id="566012"/>
    <lineage>
        <taxon>Bacteria</taxon>
        <taxon>Bacillati</taxon>
        <taxon>Actinomycetota</taxon>
        <taxon>Actinomycetes</taxon>
        <taxon>Kineosporiales</taxon>
        <taxon>Kineosporiaceae</taxon>
        <taxon>Kineosporia</taxon>
    </lineage>
</organism>
<dbReference type="InterPro" id="IPR001466">
    <property type="entry name" value="Beta-lactam-related"/>
</dbReference>
<proteinExistence type="predicted"/>
<dbReference type="Gene3D" id="3.40.710.10">
    <property type="entry name" value="DD-peptidase/beta-lactamase superfamily"/>
    <property type="match status" value="1"/>
</dbReference>
<comment type="caution">
    <text evidence="2">The sequence shown here is derived from an EMBL/GenBank/DDBJ whole genome shotgun (WGS) entry which is preliminary data.</text>
</comment>
<protein>
    <submittedName>
        <fullName evidence="2">Serine hydrolase domain-containing protein</fullName>
    </submittedName>
</protein>
<keyword evidence="3" id="KW-1185">Reference proteome</keyword>
<gene>
    <name evidence="2" type="ORF">GCM10022223_59240</name>
</gene>
<dbReference type="InterPro" id="IPR012338">
    <property type="entry name" value="Beta-lactam/transpept-like"/>
</dbReference>